<evidence type="ECO:0000313" key="6">
    <source>
        <dbReference type="Proteomes" id="UP000695000"/>
    </source>
</evidence>
<evidence type="ECO:0000256" key="3">
    <source>
        <dbReference type="ARBA" id="ARBA00023157"/>
    </source>
</evidence>
<dbReference type="RefSeq" id="XP_017770572.1">
    <property type="nucleotide sequence ID" value="XM_017915083.1"/>
</dbReference>
<dbReference type="GeneID" id="108558239"/>
<accession>A0ABM1M7M2</accession>
<dbReference type="PROSITE" id="PS51808">
    <property type="entry name" value="CHCH"/>
    <property type="match status" value="1"/>
</dbReference>
<dbReference type="SUPFAM" id="SSF47072">
    <property type="entry name" value="Cysteine alpha-hairpin motif"/>
    <property type="match status" value="1"/>
</dbReference>
<dbReference type="InterPro" id="IPR009069">
    <property type="entry name" value="Cys_alpha_HP_mot_SF"/>
</dbReference>
<reference evidence="7" key="1">
    <citation type="submission" date="2025-08" db="UniProtKB">
        <authorList>
            <consortium name="RefSeq"/>
        </authorList>
    </citation>
    <scope>IDENTIFICATION</scope>
    <source>
        <tissue evidence="7">Whole Larva</tissue>
    </source>
</reference>
<keyword evidence="2" id="KW-0496">Mitochondrion</keyword>
<dbReference type="InterPro" id="IPR051040">
    <property type="entry name" value="COX23"/>
</dbReference>
<organism evidence="6 7">
    <name type="scientific">Nicrophorus vespilloides</name>
    <name type="common">Boreal carrion beetle</name>
    <dbReference type="NCBI Taxonomy" id="110193"/>
    <lineage>
        <taxon>Eukaryota</taxon>
        <taxon>Metazoa</taxon>
        <taxon>Ecdysozoa</taxon>
        <taxon>Arthropoda</taxon>
        <taxon>Hexapoda</taxon>
        <taxon>Insecta</taxon>
        <taxon>Pterygota</taxon>
        <taxon>Neoptera</taxon>
        <taxon>Endopterygota</taxon>
        <taxon>Coleoptera</taxon>
        <taxon>Polyphaga</taxon>
        <taxon>Staphyliniformia</taxon>
        <taxon>Silphidae</taxon>
        <taxon>Nicrophorinae</taxon>
        <taxon>Nicrophorus</taxon>
    </lineage>
</organism>
<evidence type="ECO:0000256" key="1">
    <source>
        <dbReference type="ARBA" id="ARBA00004569"/>
    </source>
</evidence>
<evidence type="ECO:0000256" key="5">
    <source>
        <dbReference type="ARBA" id="ARBA00039509"/>
    </source>
</evidence>
<dbReference type="Gene3D" id="1.10.287.1130">
    <property type="entry name" value="CytochromE C oxidase copper chaperone"/>
    <property type="match status" value="1"/>
</dbReference>
<dbReference type="Proteomes" id="UP000695000">
    <property type="component" value="Unplaced"/>
</dbReference>
<comment type="similarity">
    <text evidence="4">Belongs to the CHCHD7 family.</text>
</comment>
<gene>
    <name evidence="7" type="primary">LOC108558239</name>
</gene>
<keyword evidence="6" id="KW-1185">Reference proteome</keyword>
<proteinExistence type="inferred from homology"/>
<dbReference type="PANTHER" id="PTHR46811:SF1">
    <property type="entry name" value="COILED-COIL-HELIX-COILED-COIL-HELIX DOMAIN-CONTAINING PROTEIN 7"/>
    <property type="match status" value="1"/>
</dbReference>
<evidence type="ECO:0000256" key="2">
    <source>
        <dbReference type="ARBA" id="ARBA00023128"/>
    </source>
</evidence>
<sequence>MKRIQKPDFEKVNPCQKEQEMTYKCMNDNNFIRDKCLDYMENYKTCKKFWGRVQAYRRREGLRPILPEVADREEVKKDFLKNHYFT</sequence>
<keyword evidence="3" id="KW-1015">Disulfide bond</keyword>
<protein>
    <recommendedName>
        <fullName evidence="5">Coiled-coil-helix-coiled-coil-helix domain-containing protein 7</fullName>
    </recommendedName>
</protein>
<comment type="subcellular location">
    <subcellularLocation>
        <location evidence="1">Mitochondrion intermembrane space</location>
    </subcellularLocation>
</comment>
<dbReference type="PANTHER" id="PTHR46811">
    <property type="entry name" value="COILED-COIL-HELIX-COILED-COIL-HELIX DOMAIN-CONTAINING PROTEIN 7"/>
    <property type="match status" value="1"/>
</dbReference>
<evidence type="ECO:0000313" key="7">
    <source>
        <dbReference type="RefSeq" id="XP_017770572.1"/>
    </source>
</evidence>
<name>A0ABM1M7M2_NICVS</name>
<evidence type="ECO:0000256" key="4">
    <source>
        <dbReference type="ARBA" id="ARBA00038205"/>
    </source>
</evidence>